<sequence>MQCEVQSGELLATETELAVLLYAEDETLPAEVTALCEPNDANGRWKQQTLLYPRGALPARRLLLIGMGKRSGITADTVRQAAAIAAQRAQELKVSRYHLGYNGHLPLTPQQFGVAFAEGSILGSYRYTRYKSDREETPEITAILQAGSDAPEAVEGVRRGQILAQATTFARDLANGPGNEVTPAFLGQTAVEMGARLGLQVTVLDKAQLIEQGFGGILAVGQGSANEPRFIVMEYGTAGRGPTICLVGKGITFDTGGISIKPAEKMDDMKMDMSGAAAVFGAMQAVAELQLPLHVVGIVCAAENMPSGTAYRPGDIIRTLSGKTVEVLNTDAEGRIVLADGLFYAQRYQPAAIVDLATLTGAIMVALGSHAIGLMGNNQELANRLITAGEATAERVWQLPLWEEYRDAMKSDIADLKNTGGRYGGAITAAGFLAAFVGDYPWAHLDIAGTAWVEKPSRAYQSRGATGVGVRLLVELLQGYVS</sequence>
<dbReference type="PANTHER" id="PTHR11963:SF23">
    <property type="entry name" value="CYTOSOL AMINOPEPTIDASE"/>
    <property type="match status" value="1"/>
</dbReference>
<dbReference type="MEROPS" id="M17.003"/>
<dbReference type="GO" id="GO:0070006">
    <property type="term" value="F:metalloaminopeptidase activity"/>
    <property type="evidence" value="ECO:0007669"/>
    <property type="project" value="InterPro"/>
</dbReference>
<name>B8G6J4_CHLAD</name>
<feature type="active site" evidence="8">
    <location>
        <position position="261"/>
    </location>
</feature>
<dbReference type="InterPro" id="IPR023042">
    <property type="entry name" value="Peptidase_M17_leu_NH2_pept"/>
</dbReference>
<evidence type="ECO:0000256" key="4">
    <source>
        <dbReference type="ARBA" id="ARBA00022438"/>
    </source>
</evidence>
<feature type="binding site" evidence="8">
    <location>
        <position position="331"/>
    </location>
    <ligand>
        <name>Mn(2+)</name>
        <dbReference type="ChEBI" id="CHEBI:29035"/>
        <label>1</label>
    </ligand>
</feature>
<feature type="binding site" evidence="8">
    <location>
        <position position="333"/>
    </location>
    <ligand>
        <name>Mn(2+)</name>
        <dbReference type="ChEBI" id="CHEBI:29035"/>
        <label>1</label>
    </ligand>
</feature>
<evidence type="ECO:0000256" key="2">
    <source>
        <dbReference type="ARBA" id="ARBA00000967"/>
    </source>
</evidence>
<evidence type="ECO:0000256" key="1">
    <source>
        <dbReference type="ARBA" id="ARBA00000135"/>
    </source>
</evidence>
<dbReference type="GO" id="GO:0006508">
    <property type="term" value="P:proteolysis"/>
    <property type="evidence" value="ECO:0007669"/>
    <property type="project" value="UniProtKB-KW"/>
</dbReference>
<dbReference type="AlphaFoldDB" id="B8G6J4"/>
<keyword evidence="6 8" id="KW-0378">Hydrolase</keyword>
<comment type="function">
    <text evidence="7 8">Presumably involved in the processing and regular turnover of intracellular proteins. Catalyzes the removal of unsubstituted N-terminal amino acids from various peptides.</text>
</comment>
<accession>B8G6J4</accession>
<dbReference type="HAMAP" id="MF_00181">
    <property type="entry name" value="Cytosol_peptidase_M17"/>
    <property type="match status" value="1"/>
</dbReference>
<dbReference type="EC" id="3.4.11.1" evidence="8"/>
<dbReference type="Pfam" id="PF00883">
    <property type="entry name" value="Peptidase_M17"/>
    <property type="match status" value="1"/>
</dbReference>
<dbReference type="OrthoDB" id="9809354at2"/>
<feature type="binding site" evidence="8">
    <location>
        <position position="272"/>
    </location>
    <ligand>
        <name>Mn(2+)</name>
        <dbReference type="ChEBI" id="CHEBI:29035"/>
        <label>2</label>
    </ligand>
</feature>
<dbReference type="InterPro" id="IPR043472">
    <property type="entry name" value="Macro_dom-like"/>
</dbReference>
<evidence type="ECO:0000256" key="5">
    <source>
        <dbReference type="ARBA" id="ARBA00022670"/>
    </source>
</evidence>
<dbReference type="SUPFAM" id="SSF52949">
    <property type="entry name" value="Macro domain-like"/>
    <property type="match status" value="1"/>
</dbReference>
<comment type="catalytic activity">
    <reaction evidence="2 8">
        <text>Release of an N-terminal amino acid, preferentially leucine, but not glutamic or aspartic acids.</text>
        <dbReference type="EC" id="3.4.11.10"/>
    </reaction>
</comment>
<dbReference type="InterPro" id="IPR011356">
    <property type="entry name" value="Leucine_aapep/pepB"/>
</dbReference>
<dbReference type="KEGG" id="cag:Cagg_1016"/>
<dbReference type="RefSeq" id="WP_012616296.1">
    <property type="nucleotide sequence ID" value="NC_011831.1"/>
</dbReference>
<dbReference type="NCBIfam" id="NF002073">
    <property type="entry name" value="PRK00913.1-2"/>
    <property type="match status" value="1"/>
</dbReference>
<dbReference type="NCBIfam" id="NF002074">
    <property type="entry name" value="PRK00913.1-4"/>
    <property type="match status" value="1"/>
</dbReference>
<dbReference type="eggNOG" id="COG0260">
    <property type="taxonomic scope" value="Bacteria"/>
</dbReference>
<evidence type="ECO:0000313" key="11">
    <source>
        <dbReference type="Proteomes" id="UP000002508"/>
    </source>
</evidence>
<keyword evidence="4 8" id="KW-0031">Aminopeptidase</keyword>
<comment type="subcellular location">
    <subcellularLocation>
        <location evidence="8">Cytoplasm</location>
    </subcellularLocation>
</comment>
<dbReference type="Proteomes" id="UP000002508">
    <property type="component" value="Chromosome"/>
</dbReference>
<keyword evidence="5 8" id="KW-0645">Protease</keyword>
<dbReference type="GO" id="GO:0030145">
    <property type="term" value="F:manganese ion binding"/>
    <property type="evidence" value="ECO:0007669"/>
    <property type="project" value="UniProtKB-UniRule"/>
</dbReference>
<dbReference type="PANTHER" id="PTHR11963">
    <property type="entry name" value="LEUCINE AMINOPEPTIDASE-RELATED"/>
    <property type="match status" value="1"/>
</dbReference>
<gene>
    <name evidence="8" type="primary">pepA</name>
    <name evidence="10" type="ordered locus">Cagg_1016</name>
</gene>
<dbReference type="CDD" id="cd00433">
    <property type="entry name" value="Peptidase_M17"/>
    <property type="match status" value="1"/>
</dbReference>
<dbReference type="EMBL" id="CP001337">
    <property type="protein sequence ID" value="ACL23931.1"/>
    <property type="molecule type" value="Genomic_DNA"/>
</dbReference>
<evidence type="ECO:0000256" key="6">
    <source>
        <dbReference type="ARBA" id="ARBA00022801"/>
    </source>
</evidence>
<comment type="catalytic activity">
    <reaction evidence="1 8">
        <text>Release of an N-terminal amino acid, Xaa-|-Yaa-, in which Xaa is preferably Leu, but may be other amino acids including Pro although not Arg or Lys, and Yaa may be Pro. Amino acid amides and methyl esters are also readily hydrolyzed, but rates on arylamides are exceedingly low.</text>
        <dbReference type="EC" id="3.4.11.1"/>
    </reaction>
</comment>
<keyword evidence="8" id="KW-0963">Cytoplasm</keyword>
<dbReference type="InterPro" id="IPR000819">
    <property type="entry name" value="Peptidase_M17_C"/>
</dbReference>
<organism evidence="10 11">
    <name type="scientific">Chloroflexus aggregans (strain MD-66 / DSM 9485)</name>
    <dbReference type="NCBI Taxonomy" id="326427"/>
    <lineage>
        <taxon>Bacteria</taxon>
        <taxon>Bacillati</taxon>
        <taxon>Chloroflexota</taxon>
        <taxon>Chloroflexia</taxon>
        <taxon>Chloroflexales</taxon>
        <taxon>Chloroflexineae</taxon>
        <taxon>Chloroflexaceae</taxon>
        <taxon>Chloroflexus</taxon>
    </lineage>
</organism>
<protein>
    <recommendedName>
        <fullName evidence="8">Probable cytosol aminopeptidase</fullName>
        <ecNumber evidence="8">3.4.11.1</ecNumber>
    </recommendedName>
    <alternativeName>
        <fullName evidence="8">Leucine aminopeptidase</fullName>
        <shortName evidence="8">LAP</shortName>
        <ecNumber evidence="8">3.4.11.10</ecNumber>
    </alternativeName>
    <alternativeName>
        <fullName evidence="8">Leucyl aminopeptidase</fullName>
    </alternativeName>
</protein>
<dbReference type="Pfam" id="PF02789">
    <property type="entry name" value="Peptidase_M17_N"/>
    <property type="match status" value="1"/>
</dbReference>
<feature type="binding site" evidence="8">
    <location>
        <position position="254"/>
    </location>
    <ligand>
        <name>Mn(2+)</name>
        <dbReference type="ChEBI" id="CHEBI:29035"/>
        <label>1</label>
    </ligand>
</feature>
<dbReference type="SUPFAM" id="SSF53187">
    <property type="entry name" value="Zn-dependent exopeptidases"/>
    <property type="match status" value="1"/>
</dbReference>
<dbReference type="PRINTS" id="PR00481">
    <property type="entry name" value="LAMNOPPTDASE"/>
</dbReference>
<dbReference type="NCBIfam" id="NF002083">
    <property type="entry name" value="PRK00913.3-5"/>
    <property type="match status" value="1"/>
</dbReference>
<dbReference type="Gene3D" id="3.40.630.10">
    <property type="entry name" value="Zn peptidases"/>
    <property type="match status" value="1"/>
</dbReference>
<dbReference type="PROSITE" id="PS00631">
    <property type="entry name" value="CYTOSOL_AP"/>
    <property type="match status" value="1"/>
</dbReference>
<dbReference type="HOGENOM" id="CLU_013734_2_2_0"/>
<feature type="domain" description="Cytosol aminopeptidase" evidence="9">
    <location>
        <begin position="329"/>
        <end position="336"/>
    </location>
</feature>
<comment type="similarity">
    <text evidence="3 8">Belongs to the peptidase M17 family.</text>
</comment>
<evidence type="ECO:0000256" key="8">
    <source>
        <dbReference type="HAMAP-Rule" id="MF_00181"/>
    </source>
</evidence>
<feature type="binding site" evidence="8">
    <location>
        <position position="333"/>
    </location>
    <ligand>
        <name>Mn(2+)</name>
        <dbReference type="ChEBI" id="CHEBI:29035"/>
        <label>2</label>
    </ligand>
</feature>
<dbReference type="InterPro" id="IPR008283">
    <property type="entry name" value="Peptidase_M17_N"/>
</dbReference>
<proteinExistence type="inferred from homology"/>
<dbReference type="GO" id="GO:0005737">
    <property type="term" value="C:cytoplasm"/>
    <property type="evidence" value="ECO:0007669"/>
    <property type="project" value="UniProtKB-SubCell"/>
</dbReference>
<feature type="active site" evidence="8">
    <location>
        <position position="335"/>
    </location>
</feature>
<dbReference type="STRING" id="326427.Cagg_1016"/>
<feature type="binding site" evidence="8">
    <location>
        <position position="254"/>
    </location>
    <ligand>
        <name>Mn(2+)</name>
        <dbReference type="ChEBI" id="CHEBI:29035"/>
        <label>2</label>
    </ligand>
</feature>
<dbReference type="Gene3D" id="3.40.220.10">
    <property type="entry name" value="Leucine Aminopeptidase, subunit E, domain 1"/>
    <property type="match status" value="1"/>
</dbReference>
<evidence type="ECO:0000256" key="7">
    <source>
        <dbReference type="ARBA" id="ARBA00049972"/>
    </source>
</evidence>
<evidence type="ECO:0000259" key="9">
    <source>
        <dbReference type="PROSITE" id="PS00631"/>
    </source>
</evidence>
<reference evidence="10" key="1">
    <citation type="submission" date="2008-12" db="EMBL/GenBank/DDBJ databases">
        <title>Complete sequence of Chloroflexus aggregans DSM 9485.</title>
        <authorList>
            <consortium name="US DOE Joint Genome Institute"/>
            <person name="Lucas S."/>
            <person name="Copeland A."/>
            <person name="Lapidus A."/>
            <person name="Glavina del Rio T."/>
            <person name="Dalin E."/>
            <person name="Tice H."/>
            <person name="Pitluck S."/>
            <person name="Foster B."/>
            <person name="Larimer F."/>
            <person name="Land M."/>
            <person name="Hauser L."/>
            <person name="Kyrpides N."/>
            <person name="Mikhailova N."/>
            <person name="Bryant D."/>
            <person name="Richardson P."/>
        </authorList>
    </citation>
    <scope>NUCLEOTIDE SEQUENCE</scope>
    <source>
        <strain evidence="10">DSM 9485</strain>
    </source>
</reference>
<feature type="binding site" evidence="8">
    <location>
        <position position="249"/>
    </location>
    <ligand>
        <name>Mn(2+)</name>
        <dbReference type="ChEBI" id="CHEBI:29035"/>
        <label>2</label>
    </ligand>
</feature>
<keyword evidence="8" id="KW-0479">Metal-binding</keyword>
<comment type="cofactor">
    <cofactor evidence="8">
        <name>Mn(2+)</name>
        <dbReference type="ChEBI" id="CHEBI:29035"/>
    </cofactor>
    <text evidence="8">Binds 2 manganese ions per subunit.</text>
</comment>
<dbReference type="EC" id="3.4.11.10" evidence="8"/>
<dbReference type="NCBIfam" id="NF002077">
    <property type="entry name" value="PRK00913.2-4"/>
    <property type="match status" value="1"/>
</dbReference>
<evidence type="ECO:0000313" key="10">
    <source>
        <dbReference type="EMBL" id="ACL23931.1"/>
    </source>
</evidence>
<keyword evidence="11" id="KW-1185">Reference proteome</keyword>
<keyword evidence="8" id="KW-0464">Manganese</keyword>
<evidence type="ECO:0000256" key="3">
    <source>
        <dbReference type="ARBA" id="ARBA00009528"/>
    </source>
</evidence>